<feature type="compositionally biased region" description="Basic and acidic residues" evidence="1">
    <location>
        <begin position="398"/>
        <end position="407"/>
    </location>
</feature>
<feature type="domain" description="Helitron helicase-like" evidence="2">
    <location>
        <begin position="779"/>
        <end position="922"/>
    </location>
</feature>
<feature type="region of interest" description="Disordered" evidence="1">
    <location>
        <begin position="251"/>
        <end position="407"/>
    </location>
</feature>
<feature type="compositionally biased region" description="Acidic residues" evidence="1">
    <location>
        <begin position="632"/>
        <end position="643"/>
    </location>
</feature>
<dbReference type="EMBL" id="JAEPRD010000405">
    <property type="protein sequence ID" value="KAG2191489.1"/>
    <property type="molecule type" value="Genomic_DNA"/>
</dbReference>
<feature type="compositionally biased region" description="Acidic residues" evidence="1">
    <location>
        <begin position="338"/>
        <end position="363"/>
    </location>
</feature>
<evidence type="ECO:0000313" key="5">
    <source>
        <dbReference type="Proteomes" id="UP000603453"/>
    </source>
</evidence>
<feature type="compositionally biased region" description="Acidic residues" evidence="1">
    <location>
        <begin position="383"/>
        <end position="397"/>
    </location>
</feature>
<sequence>MNLSVLYSFLGNIPDFTTHATTCDIPILPATTADTVANLVLSYNTATASEDYDVDMSEFCDFDVAGINPNTMNMLTEKEIVEQEEEHDRYIDGEVSDIESEDDADSEEFQRARECQLEEVDDADEVMEVILIKCQKKNEIKYIKEKKKDKGKSRMLTTDTTELTNDGVESTQSNKIFLRLKTTAFNKTNEASGSSTNVNEYQVKGLDNAVINSQDQTSNLQGKIFLRLPLPQHKDVFERIAQIIRVKRRRNFSESPDEENTPKSATDNALVEASSTSKFRMDSYNNKKKKTQKKRQQQASSDTYKEYQQQFRQNAINKKHMQKYQRKYKRKHCTRVEDQEESDEQPDPQMEDQSEPIIEEVIVDQDRVEREDNEEFDVGHNEDESDGSQNDSEDEIHEETPWEKSRKKYEKAIKEGPTTVCICCGGLFFLKNVSLLNKDTMLEKWKTDGYVVNAVYWRLDNRVYSNHTNITITKTGSGKHYFCANCKTSIKNNKIPTIALSNGLNFPAKVPCVSDLTRLEERLVAPRHVFQSIWTQKGEHGQFKSKGGIVNVPVNVDTTVSCLSRNYDASGVVHLSLARKLIFKKDYIRGNVSPHKVWNAARYLQTTPLYTEYEVQLADQTEWDSTNLVVEENEDNNEGDEPNENTGENNDIEDKPLNPGATDSILSSDNDFTIRLAPGEGRVPLSILKDKDSDFLSFPKIFFGTKIEGLNSISYSSVTKSLARRFDRRAVERADYLLFMDRKTQLLKMSSNISTILRKRKNTDNGNMPFTAKDVGNTDNVNRLLSKDQAFKTLSGVRSSSEYWKNQKKNSMAMIRQYGVPTVFVTVSAAESKWNELLCVLKKIIDDDVMTEEQADTLSFAEKARLLQSDPVTAARYFDHRFRELEKTWAEKDGPFFGHEISEYFFRVEFQHRGSPHVHMLLWLKDAPVLEEKICENETEADDIKANICSFVDKIITCSKKWDGSPHHDTASKSNAETWKDLLRTRQTHRHTSTCRRKRGGNKAVCRFNIPFPPISCTTIMEPLDLTKYSAENIKDFKELNKRIMDYLNTNYKELSDSNTSFEEFLNLVNARSYNDYVLALRVNLKINKLYIKREPNAIMINNYSPKIISMFRSNMDIQFILDPYACCAYVMDYINKSDRGMSKAMEEIYVNHKNNPDTNSTDMLRSLAAQYYNSSEISAQEAAYNLLGIRMVESSTVTIFVPTSRPTNRTHILKSQEELAKLNPDSTNCFVPGLTDHYTNRPDCLEDINLAQFAAYYEISRKSPKKKRNTSQKENDGDDNNDSNFSDINLPDVSSEDGPSLDTLLGGPAGKVYVLKNDSGFLTRRAKSKVIRYYKFNLEKEPSEFFRSLIMLYKPWRDEEKELLDIIHEDVFNANINLIMERKKEFCAIDDATLDMYMEQLNQETADNINGGSEDEENTEVPGDIINDFGRYTLDIDDSSEGNYHRSNDLADDLLNNNSRDNSQKTYLEKLKLPDRLSKAEFYELVLCF</sequence>
<dbReference type="OrthoDB" id="2287865at2759"/>
<dbReference type="PANTHER" id="PTHR47642:SF5">
    <property type="entry name" value="ATP-DEPENDENT DNA HELICASE"/>
    <property type="match status" value="1"/>
</dbReference>
<feature type="compositionally biased region" description="Basic residues" evidence="1">
    <location>
        <begin position="286"/>
        <end position="296"/>
    </location>
</feature>
<feature type="compositionally biased region" description="Polar residues" evidence="1">
    <location>
        <begin position="262"/>
        <end position="278"/>
    </location>
</feature>
<evidence type="ECO:0000259" key="3">
    <source>
        <dbReference type="Pfam" id="PF20209"/>
    </source>
</evidence>
<evidence type="ECO:0000256" key="1">
    <source>
        <dbReference type="SAM" id="MobiDB-lite"/>
    </source>
</evidence>
<name>A0A8H7QET9_9FUNG</name>
<evidence type="ECO:0000259" key="2">
    <source>
        <dbReference type="Pfam" id="PF14214"/>
    </source>
</evidence>
<keyword evidence="5" id="KW-1185">Reference proteome</keyword>
<dbReference type="InterPro" id="IPR051055">
    <property type="entry name" value="PIF1_helicase"/>
</dbReference>
<proteinExistence type="predicted"/>
<feature type="compositionally biased region" description="Polar residues" evidence="1">
    <location>
        <begin position="299"/>
        <end position="316"/>
    </location>
</feature>
<dbReference type="Proteomes" id="UP000603453">
    <property type="component" value="Unassembled WGS sequence"/>
</dbReference>
<organism evidence="4 5">
    <name type="scientific">Mucor saturninus</name>
    <dbReference type="NCBI Taxonomy" id="64648"/>
    <lineage>
        <taxon>Eukaryota</taxon>
        <taxon>Fungi</taxon>
        <taxon>Fungi incertae sedis</taxon>
        <taxon>Mucoromycota</taxon>
        <taxon>Mucoromycotina</taxon>
        <taxon>Mucoromycetes</taxon>
        <taxon>Mucorales</taxon>
        <taxon>Mucorineae</taxon>
        <taxon>Mucoraceae</taxon>
        <taxon>Mucor</taxon>
    </lineage>
</organism>
<comment type="caution">
    <text evidence="4">The sequence shown here is derived from an EMBL/GenBank/DDBJ whole genome shotgun (WGS) entry which is preliminary data.</text>
</comment>
<accession>A0A8H7QET9</accession>
<evidence type="ECO:0000313" key="4">
    <source>
        <dbReference type="EMBL" id="KAG2191489.1"/>
    </source>
</evidence>
<dbReference type="Pfam" id="PF20209">
    <property type="entry name" value="DUF6570"/>
    <property type="match status" value="1"/>
</dbReference>
<reference evidence="4" key="1">
    <citation type="submission" date="2020-12" db="EMBL/GenBank/DDBJ databases">
        <title>Metabolic potential, ecology and presence of endohyphal bacteria is reflected in genomic diversity of Mucoromycotina.</title>
        <authorList>
            <person name="Muszewska A."/>
            <person name="Okrasinska A."/>
            <person name="Steczkiewicz K."/>
            <person name="Drgas O."/>
            <person name="Orlowska M."/>
            <person name="Perlinska-Lenart U."/>
            <person name="Aleksandrzak-Piekarczyk T."/>
            <person name="Szatraj K."/>
            <person name="Zielenkiewicz U."/>
            <person name="Pilsyk S."/>
            <person name="Malc E."/>
            <person name="Mieczkowski P."/>
            <person name="Kruszewska J.S."/>
            <person name="Biernat P."/>
            <person name="Pawlowska J."/>
        </authorList>
    </citation>
    <scope>NUCLEOTIDE SEQUENCE</scope>
    <source>
        <strain evidence="4">WA0000017839</strain>
    </source>
</reference>
<dbReference type="InterPro" id="IPR025476">
    <property type="entry name" value="Helitron_helicase-like"/>
</dbReference>
<feature type="compositionally biased region" description="Basic residues" evidence="1">
    <location>
        <begin position="317"/>
        <end position="333"/>
    </location>
</feature>
<dbReference type="Pfam" id="PF14214">
    <property type="entry name" value="Helitron_like_N"/>
    <property type="match status" value="1"/>
</dbReference>
<feature type="region of interest" description="Disordered" evidence="1">
    <location>
        <begin position="1265"/>
        <end position="1302"/>
    </location>
</feature>
<protein>
    <recommendedName>
        <fullName evidence="6">Helitron helicase-like domain-containing protein</fullName>
    </recommendedName>
</protein>
<feature type="region of interest" description="Disordered" evidence="1">
    <location>
        <begin position="632"/>
        <end position="660"/>
    </location>
</feature>
<feature type="domain" description="DUF6570" evidence="3">
    <location>
        <begin position="492"/>
        <end position="615"/>
    </location>
</feature>
<evidence type="ECO:0008006" key="6">
    <source>
        <dbReference type="Google" id="ProtNLM"/>
    </source>
</evidence>
<dbReference type="PANTHER" id="PTHR47642">
    <property type="entry name" value="ATP-DEPENDENT DNA HELICASE"/>
    <property type="match status" value="1"/>
</dbReference>
<dbReference type="InterPro" id="IPR046700">
    <property type="entry name" value="DUF6570"/>
</dbReference>
<gene>
    <name evidence="4" type="ORF">INT47_013266</name>
</gene>